<reference evidence="3" key="2">
    <citation type="submission" date="2023-01" db="EMBL/GenBank/DDBJ databases">
        <authorList>
            <person name="Sun Q."/>
            <person name="Evtushenko L."/>
        </authorList>
    </citation>
    <scope>NUCLEOTIDE SEQUENCE</scope>
    <source>
        <strain evidence="3">VKM Ac-1958</strain>
    </source>
</reference>
<name>A0A9W6HSD4_9MICO</name>
<dbReference type="Proteomes" id="UP001142325">
    <property type="component" value="Unassembled WGS sequence"/>
</dbReference>
<keyword evidence="2" id="KW-0812">Transmembrane</keyword>
<feature type="transmembrane region" description="Helical" evidence="2">
    <location>
        <begin position="24"/>
        <end position="45"/>
    </location>
</feature>
<keyword evidence="2" id="KW-0472">Membrane</keyword>
<proteinExistence type="predicted"/>
<organism evidence="3 4">
    <name type="scientific">Microbacterium keratanolyticum</name>
    <dbReference type="NCBI Taxonomy" id="67574"/>
    <lineage>
        <taxon>Bacteria</taxon>
        <taxon>Bacillati</taxon>
        <taxon>Actinomycetota</taxon>
        <taxon>Actinomycetes</taxon>
        <taxon>Micrococcales</taxon>
        <taxon>Microbacteriaceae</taxon>
        <taxon>Microbacterium</taxon>
    </lineage>
</organism>
<reference evidence="3" key="1">
    <citation type="journal article" date="2014" name="Int. J. Syst. Evol. Microbiol.">
        <title>Complete genome sequence of Corynebacterium casei LMG S-19264T (=DSM 44701T), isolated from a smear-ripened cheese.</title>
        <authorList>
            <consortium name="US DOE Joint Genome Institute (JGI-PGF)"/>
            <person name="Walter F."/>
            <person name="Albersmeier A."/>
            <person name="Kalinowski J."/>
            <person name="Ruckert C."/>
        </authorList>
    </citation>
    <scope>NUCLEOTIDE SEQUENCE</scope>
    <source>
        <strain evidence="3">VKM Ac-1958</strain>
    </source>
</reference>
<evidence type="ECO:0000313" key="3">
    <source>
        <dbReference type="EMBL" id="GLK02021.1"/>
    </source>
</evidence>
<evidence type="ECO:0000256" key="1">
    <source>
        <dbReference type="SAM" id="MobiDB-lite"/>
    </source>
</evidence>
<evidence type="ECO:0000313" key="4">
    <source>
        <dbReference type="Proteomes" id="UP001142325"/>
    </source>
</evidence>
<evidence type="ECO:0000256" key="2">
    <source>
        <dbReference type="SAM" id="Phobius"/>
    </source>
</evidence>
<keyword evidence="2" id="KW-1133">Transmembrane helix</keyword>
<feature type="region of interest" description="Disordered" evidence="1">
    <location>
        <begin position="98"/>
        <end position="119"/>
    </location>
</feature>
<feature type="compositionally biased region" description="Acidic residues" evidence="1">
    <location>
        <begin position="98"/>
        <end position="110"/>
    </location>
</feature>
<keyword evidence="4" id="KW-1185">Reference proteome</keyword>
<feature type="transmembrane region" description="Helical" evidence="2">
    <location>
        <begin position="57"/>
        <end position="77"/>
    </location>
</feature>
<dbReference type="AlphaFoldDB" id="A0A9W6HSD4"/>
<comment type="caution">
    <text evidence="3">The sequence shown here is derived from an EMBL/GenBank/DDBJ whole genome shotgun (WGS) entry which is preliminary data.</text>
</comment>
<protein>
    <submittedName>
        <fullName evidence="3">Uncharacterized protein</fullName>
    </submittedName>
</protein>
<accession>A0A9W6HSD4</accession>
<gene>
    <name evidence="3" type="ORF">GCM10017596_17360</name>
</gene>
<sequence>MAFFAAAVADDFAAADFAAVAFTAAVFAAVVLAAVALAVLGVAALPMVAVVLAAGRAVVDVFAALAAADFVGVFFAAGRFADPLPFFAPCAEPGADVADDAETASVDDEAVGAPPGAPP</sequence>
<dbReference type="EMBL" id="BSET01000001">
    <property type="protein sequence ID" value="GLK02021.1"/>
    <property type="molecule type" value="Genomic_DNA"/>
</dbReference>